<dbReference type="EMBL" id="CM001368">
    <property type="protein sequence ID" value="EHJ48894.1"/>
    <property type="molecule type" value="Genomic_DNA"/>
</dbReference>
<evidence type="ECO:0000313" key="1">
    <source>
        <dbReference type="EMBL" id="EHJ48894.1"/>
    </source>
</evidence>
<keyword evidence="2" id="KW-1185">Reference proteome</keyword>
<evidence type="ECO:0000313" key="2">
    <source>
        <dbReference type="Proteomes" id="UP000004662"/>
    </source>
</evidence>
<name>G7QBN1_9BACT</name>
<evidence type="ECO:0008006" key="3">
    <source>
        <dbReference type="Google" id="ProtNLM"/>
    </source>
</evidence>
<accession>G7QBN1</accession>
<dbReference type="eggNOG" id="COG1433">
    <property type="taxonomic scope" value="Bacteria"/>
</dbReference>
<dbReference type="HOGENOM" id="CLU_126461_2_0_7"/>
<dbReference type="AlphaFoldDB" id="G7QBN1"/>
<dbReference type="SUPFAM" id="SSF53146">
    <property type="entry name" value="Nitrogenase accessory factor-like"/>
    <property type="match status" value="1"/>
</dbReference>
<dbReference type="InterPro" id="IPR036105">
    <property type="entry name" value="DiNase_FeMo-co_biosyn_sf"/>
</dbReference>
<gene>
    <name evidence="1" type="ORF">DFW101_2892</name>
</gene>
<dbReference type="Proteomes" id="UP000004662">
    <property type="component" value="Chromosome"/>
</dbReference>
<reference evidence="2" key="1">
    <citation type="journal article" date="2015" name="Genome Announc.">
        <title>High-Quality Draft Genome Sequence of Desulfovibrio carbinoliphilus FW-101-2B, an Organic Acid-Oxidizing Sulfate-Reducing Bacterium Isolated from Uranium(VI)-Contaminated Groundwater.</title>
        <authorList>
            <person name="Ramsay B.D."/>
            <person name="Hwang C."/>
            <person name="Woo H.L."/>
            <person name="Carroll S.L."/>
            <person name="Lucas S."/>
            <person name="Han J."/>
            <person name="Lapidus A.L."/>
            <person name="Cheng J.F."/>
            <person name="Goodwin L.A."/>
            <person name="Pitluck S."/>
            <person name="Peters L."/>
            <person name="Chertkov O."/>
            <person name="Held B."/>
            <person name="Detter J.C."/>
            <person name="Han C.S."/>
            <person name="Tapia R."/>
            <person name="Land M.L."/>
            <person name="Hauser L.J."/>
            <person name="Kyrpides N.C."/>
            <person name="Ivanova N.N."/>
            <person name="Mikhailova N."/>
            <person name="Pagani I."/>
            <person name="Woyke T."/>
            <person name="Arkin A.P."/>
            <person name="Dehal P."/>
            <person name="Chivian D."/>
            <person name="Criddle C.S."/>
            <person name="Wu W."/>
            <person name="Chakraborty R."/>
            <person name="Hazen T.C."/>
            <person name="Fields M.W."/>
        </authorList>
    </citation>
    <scope>NUCLEOTIDE SEQUENCE [LARGE SCALE GENOMIC DNA]</scope>
    <source>
        <strain evidence="2">FW-101-2B</strain>
    </source>
</reference>
<sequence>MPRHRPSADHTIRRPRVCLACHGQRLATLLETASAFCLYRFEAEGPVAEGSWAMPAEGLPALAPLLLRAGVVLLVCGGATCCCLKHFTRHGLAVAPWIAGDVPAVLVALRENRLETLLAPGARPGRGLARGPGFGKHCLEIKES</sequence>
<dbReference type="RefSeq" id="WP_009182254.1">
    <property type="nucleotide sequence ID" value="NZ_CM001368.1"/>
</dbReference>
<organism evidence="1 2">
    <name type="scientific">Solidesulfovibrio carbinoliphilus subsp. oakridgensis</name>
    <dbReference type="NCBI Taxonomy" id="694327"/>
    <lineage>
        <taxon>Bacteria</taxon>
        <taxon>Pseudomonadati</taxon>
        <taxon>Thermodesulfobacteriota</taxon>
        <taxon>Desulfovibrionia</taxon>
        <taxon>Desulfovibrionales</taxon>
        <taxon>Desulfovibrionaceae</taxon>
        <taxon>Solidesulfovibrio</taxon>
    </lineage>
</organism>
<protein>
    <recommendedName>
        <fullName evidence="3">Dinitrogenase iron-molybdenum cofactor biosynthesis domain-containing protein</fullName>
    </recommendedName>
</protein>
<dbReference type="OrthoDB" id="280278at2"/>
<proteinExistence type="predicted"/>
<dbReference type="STRING" id="694327.DFW101_2892"/>